<evidence type="ECO:0000313" key="2">
    <source>
        <dbReference type="Proteomes" id="UP000439986"/>
    </source>
</evidence>
<keyword evidence="2" id="KW-1185">Reference proteome</keyword>
<name>A0A844CQV2_9BURK</name>
<dbReference type="EMBL" id="WKJL01000001">
    <property type="protein sequence ID" value="MRW82623.1"/>
    <property type="molecule type" value="Genomic_DNA"/>
</dbReference>
<accession>A0A844CQV2</accession>
<organism evidence="1 2">
    <name type="scientific">Duganella aquatilis</name>
    <dbReference type="NCBI Taxonomy" id="2666082"/>
    <lineage>
        <taxon>Bacteria</taxon>
        <taxon>Pseudomonadati</taxon>
        <taxon>Pseudomonadota</taxon>
        <taxon>Betaproteobacteria</taxon>
        <taxon>Burkholderiales</taxon>
        <taxon>Oxalobacteraceae</taxon>
        <taxon>Telluria group</taxon>
        <taxon>Duganella</taxon>
    </lineage>
</organism>
<dbReference type="RefSeq" id="WP_154355687.1">
    <property type="nucleotide sequence ID" value="NZ_WKJL01000001.1"/>
</dbReference>
<proteinExistence type="predicted"/>
<sequence length="123" mass="13471">MSKGWARAQIKEAQHYQRGDIVRFGHSYKTLEAAKGEYLTVAEAVGRCASASAKFAESRCGAGSFHTDTANSSPVVMTAIAIIDSKWSAEKPVPHFILAAQLSPFVSRHTARTKTFQLKSDIW</sequence>
<comment type="caution">
    <text evidence="1">The sequence shown here is derived from an EMBL/GenBank/DDBJ whole genome shotgun (WGS) entry which is preliminary data.</text>
</comment>
<reference evidence="1 2" key="1">
    <citation type="submission" date="2019-11" db="EMBL/GenBank/DDBJ databases">
        <title>Novel species isolated from a subtropical stream in China.</title>
        <authorList>
            <person name="Lu H."/>
        </authorList>
    </citation>
    <scope>NUCLEOTIDE SEQUENCE [LARGE SCALE GENOMIC DNA]</scope>
    <source>
        <strain evidence="1 2">FT26W</strain>
    </source>
</reference>
<evidence type="ECO:0000313" key="1">
    <source>
        <dbReference type="EMBL" id="MRW82623.1"/>
    </source>
</evidence>
<dbReference type="AlphaFoldDB" id="A0A844CQV2"/>
<protein>
    <submittedName>
        <fullName evidence="1">Uncharacterized protein</fullName>
    </submittedName>
</protein>
<dbReference type="Proteomes" id="UP000439986">
    <property type="component" value="Unassembled WGS sequence"/>
</dbReference>
<gene>
    <name evidence="1" type="ORF">GJ698_00770</name>
</gene>